<organism evidence="1 2">
    <name type="scientific">Bradyrhizobium erythrophlei</name>
    <dbReference type="NCBI Taxonomy" id="1437360"/>
    <lineage>
        <taxon>Bacteria</taxon>
        <taxon>Pseudomonadati</taxon>
        <taxon>Pseudomonadota</taxon>
        <taxon>Alphaproteobacteria</taxon>
        <taxon>Hyphomicrobiales</taxon>
        <taxon>Nitrobacteraceae</taxon>
        <taxon>Bradyrhizobium</taxon>
    </lineage>
</organism>
<gene>
    <name evidence="1" type="ORF">SAMN05444169_6531</name>
</gene>
<evidence type="ECO:0000313" key="2">
    <source>
        <dbReference type="Proteomes" id="UP000190675"/>
    </source>
</evidence>
<sequence>MLQCGYCGALVSEFAMKDVVDRILSIYASTRPLDPARLLDSRLRITRYIESLASAGQSDAQQLATYGLAYLTEMHEGRDPRFTGC</sequence>
<reference evidence="1 2" key="1">
    <citation type="submission" date="2016-11" db="EMBL/GenBank/DDBJ databases">
        <authorList>
            <person name="Jaros S."/>
            <person name="Januszkiewicz K."/>
            <person name="Wedrychowicz H."/>
        </authorList>
    </citation>
    <scope>NUCLEOTIDE SEQUENCE [LARGE SCALE GENOMIC DNA]</scope>
    <source>
        <strain evidence="1 2">GAS242</strain>
    </source>
</reference>
<dbReference type="AlphaFoldDB" id="A0A1M5RFY7"/>
<accession>A0A1M5RFY7</accession>
<evidence type="ECO:0000313" key="1">
    <source>
        <dbReference type="EMBL" id="SHH24919.1"/>
    </source>
</evidence>
<name>A0A1M5RFY7_9BRAD</name>
<dbReference type="Proteomes" id="UP000190675">
    <property type="component" value="Chromosome I"/>
</dbReference>
<proteinExistence type="predicted"/>
<dbReference type="EMBL" id="LT670818">
    <property type="protein sequence ID" value="SHH24919.1"/>
    <property type="molecule type" value="Genomic_DNA"/>
</dbReference>
<protein>
    <submittedName>
        <fullName evidence="1">Uncharacterized protein</fullName>
    </submittedName>
</protein>